<gene>
    <name evidence="1" type="ORF">AALO_G00003100</name>
</gene>
<reference evidence="1 2" key="1">
    <citation type="submission" date="2020-10" db="EMBL/GenBank/DDBJ databases">
        <title>Chromosome-scale genome assembly of the Allis shad, Alosa alosa.</title>
        <authorList>
            <person name="Margot Z."/>
            <person name="Christophe K."/>
            <person name="Cabau C."/>
            <person name="Louis A."/>
            <person name="Berthelot C."/>
            <person name="Parey E."/>
            <person name="Roest Crollius H."/>
            <person name="Montfort J."/>
            <person name="Robinson-Rechavi M."/>
            <person name="Bucao C."/>
            <person name="Bouchez O."/>
            <person name="Gislard M."/>
            <person name="Lluch J."/>
            <person name="Milhes M."/>
            <person name="Lampietro C."/>
            <person name="Lopez Roques C."/>
            <person name="Donnadieu C."/>
            <person name="Braasch I."/>
            <person name="Desvignes T."/>
            <person name="Postlethwait J."/>
            <person name="Bobe J."/>
            <person name="Guiguen Y."/>
        </authorList>
    </citation>
    <scope>NUCLEOTIDE SEQUENCE [LARGE SCALE GENOMIC DNA]</scope>
    <source>
        <strain evidence="1">M-15738</strain>
        <tissue evidence="1">Blood</tissue>
    </source>
</reference>
<comment type="caution">
    <text evidence="1">The sequence shown here is derived from an EMBL/GenBank/DDBJ whole genome shotgun (WGS) entry which is preliminary data.</text>
</comment>
<dbReference type="Proteomes" id="UP000823561">
    <property type="component" value="Chromosome 1"/>
</dbReference>
<keyword evidence="2" id="KW-1185">Reference proteome</keyword>
<organism evidence="1 2">
    <name type="scientific">Alosa alosa</name>
    <name type="common">allis shad</name>
    <dbReference type="NCBI Taxonomy" id="278164"/>
    <lineage>
        <taxon>Eukaryota</taxon>
        <taxon>Metazoa</taxon>
        <taxon>Chordata</taxon>
        <taxon>Craniata</taxon>
        <taxon>Vertebrata</taxon>
        <taxon>Euteleostomi</taxon>
        <taxon>Actinopterygii</taxon>
        <taxon>Neopterygii</taxon>
        <taxon>Teleostei</taxon>
        <taxon>Clupei</taxon>
        <taxon>Clupeiformes</taxon>
        <taxon>Clupeoidei</taxon>
        <taxon>Clupeidae</taxon>
        <taxon>Alosa</taxon>
    </lineage>
</organism>
<protein>
    <submittedName>
        <fullName evidence="1">Uncharacterized protein</fullName>
    </submittedName>
</protein>
<proteinExistence type="predicted"/>
<sequence length="76" mass="8379">MKTMVQSTLGLDTFLSHRPTPPHPTPIPPFCASVAGEIGALPLLGGSRAPRKRPRAEGQERLWQYLFLTARVGRWG</sequence>
<accession>A0AAV6HDG7</accession>
<dbReference type="EMBL" id="JADWDJ010000001">
    <property type="protein sequence ID" value="KAG5285413.1"/>
    <property type="molecule type" value="Genomic_DNA"/>
</dbReference>
<dbReference type="AlphaFoldDB" id="A0AAV6HDG7"/>
<name>A0AAV6HDG7_9TELE</name>
<evidence type="ECO:0000313" key="2">
    <source>
        <dbReference type="Proteomes" id="UP000823561"/>
    </source>
</evidence>
<evidence type="ECO:0000313" key="1">
    <source>
        <dbReference type="EMBL" id="KAG5285413.1"/>
    </source>
</evidence>